<feature type="domain" description="Putative Flp pilus-assembly TadG-like N-terminal" evidence="2">
    <location>
        <begin position="21"/>
        <end position="63"/>
    </location>
</feature>
<evidence type="ECO:0000313" key="3">
    <source>
        <dbReference type="EMBL" id="MFC5546630.1"/>
    </source>
</evidence>
<accession>A0ABW0RT46</accession>
<name>A0ABW0RT46_9GAMM</name>
<dbReference type="InterPro" id="IPR028087">
    <property type="entry name" value="Tad_N"/>
</dbReference>
<keyword evidence="4" id="KW-1185">Reference proteome</keyword>
<evidence type="ECO:0000256" key="1">
    <source>
        <dbReference type="SAM" id="Phobius"/>
    </source>
</evidence>
<organism evidence="3 4">
    <name type="scientific">Marinobacter koreensis</name>
    <dbReference type="NCBI Taxonomy" id="335974"/>
    <lineage>
        <taxon>Bacteria</taxon>
        <taxon>Pseudomonadati</taxon>
        <taxon>Pseudomonadota</taxon>
        <taxon>Gammaproteobacteria</taxon>
        <taxon>Pseudomonadales</taxon>
        <taxon>Marinobacteraceae</taxon>
        <taxon>Marinobacter</taxon>
    </lineage>
</organism>
<keyword evidence="1" id="KW-1133">Transmembrane helix</keyword>
<keyword evidence="1" id="KW-0812">Transmembrane</keyword>
<evidence type="ECO:0000259" key="2">
    <source>
        <dbReference type="Pfam" id="PF13400"/>
    </source>
</evidence>
<comment type="caution">
    <text evidence="3">The sequence shown here is derived from an EMBL/GenBank/DDBJ whole genome shotgun (WGS) entry which is preliminary data.</text>
</comment>
<dbReference type="EMBL" id="JBHSNL010000006">
    <property type="protein sequence ID" value="MFC5546630.1"/>
    <property type="molecule type" value="Genomic_DNA"/>
</dbReference>
<feature type="transmembrane region" description="Helical" evidence="1">
    <location>
        <begin position="17"/>
        <end position="37"/>
    </location>
</feature>
<reference evidence="4" key="1">
    <citation type="journal article" date="2019" name="Int. J. Syst. Evol. Microbiol.">
        <title>The Global Catalogue of Microorganisms (GCM) 10K type strain sequencing project: providing services to taxonomists for standard genome sequencing and annotation.</title>
        <authorList>
            <consortium name="The Broad Institute Genomics Platform"/>
            <consortium name="The Broad Institute Genome Sequencing Center for Infectious Disease"/>
            <person name="Wu L."/>
            <person name="Ma J."/>
        </authorList>
    </citation>
    <scope>NUCLEOTIDE SEQUENCE [LARGE SCALE GENOMIC DNA]</scope>
    <source>
        <strain evidence="4">CGMCC 4.1799</strain>
    </source>
</reference>
<sequence length="593" mass="59860">MISPVISRTGPSRQRGALIFITPIVISAVLLMIALALDGARLYSLRSEMQSQVDAAATAAADAAQACGGDTITLATMSQRALAAAQAQGFSGNPDDLVVTPGLLEAGSGDEVAFHAVPDLAQSNATHVRYQRSEPISRLLPESVLGSVTLEASAAVRREVVATISAAGSTAGVDGGLLGALLGGVLGQPGYSLDATDLASIGNTLFSVGDLLADLGVDQLEDALPLGADELATAIRNVAGAATPAGDLAGRLLSANGIESVAVSDVISALADTRVPSDANVRAYDLLVSLALNVLQQQQLLSGNPLVLNNLAPLGLPLVSAIDDSSLEIRLYVNRPPTVAIGPARQNSNGDWLTTFRAPDLSLEVDVSAGLPTINLLGLAEFGIGSLQVPLSVDLGGGSGALVSARCARGGTNSVQFGMALERDALELGTGQVDTATGALVPDTLSVQVGHLKLLAGLLTLDPALGADIVVDGSVGSASTVSQVTPAYPLYCGPSGCERMVYDASGGGLSSADFYAQVSDLQVLGASVDTSLINSLLAVVEGLVNDITTSVLNSIVNPLAEALGVGIGGMQVSIESATQQGSQLVEGVPILQN</sequence>
<gene>
    <name evidence="3" type="ORF">ACFPQA_16310</name>
</gene>
<keyword evidence="1" id="KW-0472">Membrane</keyword>
<dbReference type="Pfam" id="PF13400">
    <property type="entry name" value="Tad"/>
    <property type="match status" value="1"/>
</dbReference>
<proteinExistence type="predicted"/>
<dbReference type="Proteomes" id="UP001596055">
    <property type="component" value="Unassembled WGS sequence"/>
</dbReference>
<dbReference type="RefSeq" id="WP_248158835.1">
    <property type="nucleotide sequence ID" value="NZ_JAKZAJ010000004.1"/>
</dbReference>
<evidence type="ECO:0000313" key="4">
    <source>
        <dbReference type="Proteomes" id="UP001596055"/>
    </source>
</evidence>
<protein>
    <submittedName>
        <fullName evidence="3">Pilus assembly protein TadG-related protein</fullName>
    </submittedName>
</protein>